<dbReference type="AlphaFoldDB" id="A0A1W0WNZ7"/>
<evidence type="ECO:0000313" key="1">
    <source>
        <dbReference type="EMBL" id="OQV16934.1"/>
    </source>
</evidence>
<dbReference type="OrthoDB" id="2094222at2759"/>
<organism evidence="1 2">
    <name type="scientific">Hypsibius exemplaris</name>
    <name type="common">Freshwater tardigrade</name>
    <dbReference type="NCBI Taxonomy" id="2072580"/>
    <lineage>
        <taxon>Eukaryota</taxon>
        <taxon>Metazoa</taxon>
        <taxon>Ecdysozoa</taxon>
        <taxon>Tardigrada</taxon>
        <taxon>Eutardigrada</taxon>
        <taxon>Parachela</taxon>
        <taxon>Hypsibioidea</taxon>
        <taxon>Hypsibiidae</taxon>
        <taxon>Hypsibius</taxon>
    </lineage>
</organism>
<proteinExistence type="predicted"/>
<sequence length="84" mass="9859">MARLVKDDADVVLGEVVTTGKFVASMNGDGKLFFNYVRMPWKQPAEMYCSAAWKWWERCSLHAREHHSTHQNERRSHHFRAALQ</sequence>
<keyword evidence="2" id="KW-1185">Reference proteome</keyword>
<accession>A0A1W0WNZ7</accession>
<reference evidence="2" key="1">
    <citation type="submission" date="2017-01" db="EMBL/GenBank/DDBJ databases">
        <title>Comparative genomics of anhydrobiosis in the tardigrade Hypsibius dujardini.</title>
        <authorList>
            <person name="Yoshida Y."/>
            <person name="Koutsovoulos G."/>
            <person name="Laetsch D."/>
            <person name="Stevens L."/>
            <person name="Kumar S."/>
            <person name="Horikawa D."/>
            <person name="Ishino K."/>
            <person name="Komine S."/>
            <person name="Tomita M."/>
            <person name="Blaxter M."/>
            <person name="Arakawa K."/>
        </authorList>
    </citation>
    <scope>NUCLEOTIDE SEQUENCE [LARGE SCALE GENOMIC DNA]</scope>
    <source>
        <strain evidence="2">Z151</strain>
    </source>
</reference>
<name>A0A1W0WNZ7_HYPEX</name>
<dbReference type="Proteomes" id="UP000192578">
    <property type="component" value="Unassembled WGS sequence"/>
</dbReference>
<gene>
    <name evidence="1" type="ORF">BV898_08940</name>
</gene>
<comment type="caution">
    <text evidence="1">The sequence shown here is derived from an EMBL/GenBank/DDBJ whole genome shotgun (WGS) entry which is preliminary data.</text>
</comment>
<protein>
    <submittedName>
        <fullName evidence="1">Uncharacterized protein</fullName>
    </submittedName>
</protein>
<dbReference type="EMBL" id="MTYJ01000068">
    <property type="protein sequence ID" value="OQV16934.1"/>
    <property type="molecule type" value="Genomic_DNA"/>
</dbReference>
<evidence type="ECO:0000313" key="2">
    <source>
        <dbReference type="Proteomes" id="UP000192578"/>
    </source>
</evidence>